<protein>
    <recommendedName>
        <fullName evidence="4">DUF624 domain-containing protein</fullName>
    </recommendedName>
</protein>
<evidence type="ECO:0000313" key="2">
    <source>
        <dbReference type="EMBL" id="RIH85541.1"/>
    </source>
</evidence>
<feature type="transmembrane region" description="Helical" evidence="1">
    <location>
        <begin position="175"/>
        <end position="196"/>
    </location>
</feature>
<dbReference type="Pfam" id="PF04854">
    <property type="entry name" value="DUF624"/>
    <property type="match status" value="1"/>
</dbReference>
<keyword evidence="3" id="KW-1185">Reference proteome</keyword>
<organism evidence="2 3">
    <name type="scientific">Calidithermus terrae</name>
    <dbReference type="NCBI Taxonomy" id="1408545"/>
    <lineage>
        <taxon>Bacteria</taxon>
        <taxon>Thermotogati</taxon>
        <taxon>Deinococcota</taxon>
        <taxon>Deinococci</taxon>
        <taxon>Thermales</taxon>
        <taxon>Thermaceae</taxon>
        <taxon>Calidithermus</taxon>
    </lineage>
</organism>
<feature type="transmembrane region" description="Helical" evidence="1">
    <location>
        <begin position="22"/>
        <end position="46"/>
    </location>
</feature>
<keyword evidence="1" id="KW-0812">Transmembrane</keyword>
<feature type="transmembrane region" description="Helical" evidence="1">
    <location>
        <begin position="103"/>
        <end position="122"/>
    </location>
</feature>
<evidence type="ECO:0008006" key="4">
    <source>
        <dbReference type="Google" id="ProtNLM"/>
    </source>
</evidence>
<gene>
    <name evidence="2" type="ORF">Mterra_01686</name>
</gene>
<dbReference type="EMBL" id="QXDL01000057">
    <property type="protein sequence ID" value="RIH85541.1"/>
    <property type="molecule type" value="Genomic_DNA"/>
</dbReference>
<sequence length="206" mass="23402">MEFLRSLVQGAVLTWRHLPELIAVNLLWLAFSWTLVGFGPATLAAYDWLARHARDAKELRLKEFFPLLLRHLWAGLGWALALAILLALAYANLTFWPRVLPPFALAVAQVFWWYVLVLWLALQPYVLESLTLEPGPLPSRLFVALARFFREPLTAHARVLVPVTLLWVGLQFKTLIPLVLVGVVLLFFTVSVKAMYVPPQPKEEVA</sequence>
<dbReference type="InterPro" id="IPR006938">
    <property type="entry name" value="DUF624"/>
</dbReference>
<keyword evidence="1" id="KW-0472">Membrane</keyword>
<evidence type="ECO:0000256" key="1">
    <source>
        <dbReference type="SAM" id="Phobius"/>
    </source>
</evidence>
<dbReference type="RefSeq" id="WP_170159604.1">
    <property type="nucleotide sequence ID" value="NZ_QXDL01000057.1"/>
</dbReference>
<evidence type="ECO:0000313" key="3">
    <source>
        <dbReference type="Proteomes" id="UP000265715"/>
    </source>
</evidence>
<dbReference type="AlphaFoldDB" id="A0A399ETI0"/>
<feature type="transmembrane region" description="Helical" evidence="1">
    <location>
        <begin position="67"/>
        <end position="91"/>
    </location>
</feature>
<keyword evidence="1" id="KW-1133">Transmembrane helix</keyword>
<comment type="caution">
    <text evidence="2">The sequence shown here is derived from an EMBL/GenBank/DDBJ whole genome shotgun (WGS) entry which is preliminary data.</text>
</comment>
<reference evidence="2 3" key="1">
    <citation type="submission" date="2018-08" db="EMBL/GenBank/DDBJ databases">
        <title>Meiothermus terrae DSM 26712 genome sequencing project.</title>
        <authorList>
            <person name="Da Costa M.S."/>
            <person name="Albuquerque L."/>
            <person name="Raposo P."/>
            <person name="Froufe H.J.C."/>
            <person name="Barroso C.S."/>
            <person name="Egas C."/>
        </authorList>
    </citation>
    <scope>NUCLEOTIDE SEQUENCE [LARGE SCALE GENOMIC DNA]</scope>
    <source>
        <strain evidence="2 3">DSM 26712</strain>
    </source>
</reference>
<dbReference type="Proteomes" id="UP000265715">
    <property type="component" value="Unassembled WGS sequence"/>
</dbReference>
<proteinExistence type="predicted"/>
<accession>A0A399ETI0</accession>
<name>A0A399ETI0_9DEIN</name>